<dbReference type="STRING" id="74557.A0A1W0A339"/>
<sequence>MSLQLRYPEEADFHSRAFLDDEEAIPQASSAIFRWTPVVRTELAQKSEKWLSPSRLIVATGKEATSFARQLTNDNTELIATLLLSSTPIVNTTFASGPEAISSIVALSPDTLLLQAPLNVPEEAIWTFIDALFDHIRPQEVISLSSLLSVMYDSELHNGCVLYRLSNANSLIAMEIPTLPTPRFVSGIPAALLTYVMLRFCSLRKQRASLFLTLQHPTTTVPEAVKCMNRLLPSLKLNAVSTSSSIDTKSFEDLYI</sequence>
<reference evidence="1 2" key="1">
    <citation type="journal article" date="2014" name="Genome Biol. Evol.">
        <title>The secreted proteins of Achlya hypogyna and Thraustotheca clavata identify the ancestral oomycete secretome and reveal gene acquisitions by horizontal gene transfer.</title>
        <authorList>
            <person name="Misner I."/>
            <person name="Blouin N."/>
            <person name="Leonard G."/>
            <person name="Richards T.A."/>
            <person name="Lane C.E."/>
        </authorList>
    </citation>
    <scope>NUCLEOTIDE SEQUENCE [LARGE SCALE GENOMIC DNA]</scope>
    <source>
        <strain evidence="1 2">ATCC 34112</strain>
    </source>
</reference>
<evidence type="ECO:0000313" key="2">
    <source>
        <dbReference type="Proteomes" id="UP000243217"/>
    </source>
</evidence>
<dbReference type="Proteomes" id="UP000243217">
    <property type="component" value="Unassembled WGS sequence"/>
</dbReference>
<protein>
    <submittedName>
        <fullName evidence="1">Uncharacterized protein</fullName>
    </submittedName>
</protein>
<proteinExistence type="predicted"/>
<evidence type="ECO:0000313" key="1">
    <source>
        <dbReference type="EMBL" id="OQS04658.1"/>
    </source>
</evidence>
<gene>
    <name evidence="1" type="ORF">THRCLA_20827</name>
</gene>
<dbReference type="PANTHER" id="PTHR37227">
    <property type="entry name" value="OS01G0219000 PROTEIN"/>
    <property type="match status" value="1"/>
</dbReference>
<dbReference type="EMBL" id="JNBS01000579">
    <property type="protein sequence ID" value="OQS04658.1"/>
    <property type="molecule type" value="Genomic_DNA"/>
</dbReference>
<dbReference type="PANTHER" id="PTHR37227:SF2">
    <property type="entry name" value="OS01G0219000 PROTEIN"/>
    <property type="match status" value="1"/>
</dbReference>
<dbReference type="AlphaFoldDB" id="A0A1W0A339"/>
<keyword evidence="2" id="KW-1185">Reference proteome</keyword>
<dbReference type="OrthoDB" id="17536at2759"/>
<name>A0A1W0A339_9STRA</name>
<accession>A0A1W0A339</accession>
<organism evidence="1 2">
    <name type="scientific">Thraustotheca clavata</name>
    <dbReference type="NCBI Taxonomy" id="74557"/>
    <lineage>
        <taxon>Eukaryota</taxon>
        <taxon>Sar</taxon>
        <taxon>Stramenopiles</taxon>
        <taxon>Oomycota</taxon>
        <taxon>Saprolegniomycetes</taxon>
        <taxon>Saprolegniales</taxon>
        <taxon>Achlyaceae</taxon>
        <taxon>Thraustotheca</taxon>
    </lineage>
</organism>
<comment type="caution">
    <text evidence="1">The sequence shown here is derived from an EMBL/GenBank/DDBJ whole genome shotgun (WGS) entry which is preliminary data.</text>
</comment>